<dbReference type="Proteomes" id="UP000296049">
    <property type="component" value="Unassembled WGS sequence"/>
</dbReference>
<dbReference type="AlphaFoldDB" id="R0KV61"/>
<feature type="compositionally biased region" description="Basic and acidic residues" evidence="1">
    <location>
        <begin position="130"/>
        <end position="139"/>
    </location>
</feature>
<gene>
    <name evidence="2" type="ORF">Anapl_11577</name>
</gene>
<evidence type="ECO:0000256" key="1">
    <source>
        <dbReference type="SAM" id="MobiDB-lite"/>
    </source>
</evidence>
<protein>
    <submittedName>
        <fullName evidence="2">Uncharacterized protein</fullName>
    </submittedName>
</protein>
<dbReference type="EMBL" id="KB743749">
    <property type="protein sequence ID" value="EOA97173.1"/>
    <property type="molecule type" value="Genomic_DNA"/>
</dbReference>
<reference evidence="3" key="1">
    <citation type="journal article" date="2013" name="Nat. Genet.">
        <title>The duck genome and transcriptome provide insight into an avian influenza virus reservoir species.</title>
        <authorList>
            <person name="Huang Y."/>
            <person name="Li Y."/>
            <person name="Burt D.W."/>
            <person name="Chen H."/>
            <person name="Zhang Y."/>
            <person name="Qian W."/>
            <person name="Kim H."/>
            <person name="Gan S."/>
            <person name="Zhao Y."/>
            <person name="Li J."/>
            <person name="Yi K."/>
            <person name="Feng H."/>
            <person name="Zhu P."/>
            <person name="Li B."/>
            <person name="Liu Q."/>
            <person name="Fairley S."/>
            <person name="Magor K.E."/>
            <person name="Du Z."/>
            <person name="Hu X."/>
            <person name="Goodman L."/>
            <person name="Tafer H."/>
            <person name="Vignal A."/>
            <person name="Lee T."/>
            <person name="Kim K.W."/>
            <person name="Sheng Z."/>
            <person name="An Y."/>
            <person name="Searle S."/>
            <person name="Herrero J."/>
            <person name="Groenen M.A."/>
            <person name="Crooijmans R.P."/>
            <person name="Faraut T."/>
            <person name="Cai Q."/>
            <person name="Webster R.G."/>
            <person name="Aldridge J.R."/>
            <person name="Warren W.C."/>
            <person name="Bartschat S."/>
            <person name="Kehr S."/>
            <person name="Marz M."/>
            <person name="Stadler P.F."/>
            <person name="Smith J."/>
            <person name="Kraus R.H."/>
            <person name="Zhao Y."/>
            <person name="Ren L."/>
            <person name="Fei J."/>
            <person name="Morisson M."/>
            <person name="Kaiser P."/>
            <person name="Griffin D.K."/>
            <person name="Rao M."/>
            <person name="Pitel F."/>
            <person name="Wang J."/>
            <person name="Li N."/>
        </authorList>
    </citation>
    <scope>NUCLEOTIDE SEQUENCE [LARGE SCALE GENOMIC DNA]</scope>
</reference>
<proteinExistence type="predicted"/>
<keyword evidence="3" id="KW-1185">Reference proteome</keyword>
<name>R0KV61_ANAPL</name>
<organism evidence="2 3">
    <name type="scientific">Anas platyrhynchos</name>
    <name type="common">Mallard</name>
    <name type="synonym">Anas boschas</name>
    <dbReference type="NCBI Taxonomy" id="8839"/>
    <lineage>
        <taxon>Eukaryota</taxon>
        <taxon>Metazoa</taxon>
        <taxon>Chordata</taxon>
        <taxon>Craniata</taxon>
        <taxon>Vertebrata</taxon>
        <taxon>Euteleostomi</taxon>
        <taxon>Archelosauria</taxon>
        <taxon>Archosauria</taxon>
        <taxon>Dinosauria</taxon>
        <taxon>Saurischia</taxon>
        <taxon>Theropoda</taxon>
        <taxon>Coelurosauria</taxon>
        <taxon>Aves</taxon>
        <taxon>Neognathae</taxon>
        <taxon>Galloanserae</taxon>
        <taxon>Anseriformes</taxon>
        <taxon>Anatidae</taxon>
        <taxon>Anatinae</taxon>
        <taxon>Anas</taxon>
    </lineage>
</organism>
<accession>R0KV61</accession>
<sequence length="907" mass="100571">MQSQQPSPEGETKNSFSAAPCHLLCLLGIVLKLAAFSNKAGRRHEAGRLVNGKIRWKQPSSSLSVKAGTEDARDKHSLTEQQFSLLARRVLRRLSLAEPCLLLVPAPRSGEHPAGADSVVLEELKVELGREEPQGKAERAAPGQPAPELMHGATKLSLLPPEVEENTKGCSRSQWQSQAFRGQHGVHQHAKQPSWFVHELVWLCLRHSKTVCKAVWNPLVFVSSCRSQQVAVIMKSLNGRVNSKNHQTPGSKVPSNRASSTELQAALDFESSSRAVVQAKGPGLSESISFPSSNTEPSCSCVSITGHAAAPTASSEFLALPYFMRNSAFKRTEQKFSFLSLGFCVSLVEVTSVCRTAQPSADNRTIRPRTTARQKKRKEPIRDEKYLLVTAVSDLVTLKACCESLMLTLTRVYIKRAMQFLICPVSYGLNRYYDQRLFSVFLWAWMSQREGCLCYKQSKEELLKCKAAWTWDSDIEEPTGPAKELLQPLELPAQPGKCKGIALLHVLLWNHHSPLLPNAVPTSGVRGTDFCYIVINDTEDSFSVHLVTLVFALFLWAPAALTTLLYVPHYAEAHQDYTNNPQARLELFIAAMQSHAIQHHHPIPYFNCMTAQSLMLPVFPFCLQDATEYGSLISKDNSKLLNYKYQRKGTLPSDKPSLPPSREPVSLIPHVPRITLTQKPGPKGSEHHLISPQRQAVTKEALDHQDKLSSHALNAQELSLPALDFHFGDGSLGHFLKPFLTITFQTSEKPPHPYQEEKETLKLFPSPASHIILFQHKSLEIIGNSSKGTQHSLQNASGKPAKSALLSRQQITESLPIHVHPVGNAAPKLSQLEQDPNQAFGHGSKSLNVREKVHKMNVHFICHNRNLGCTNFLPDALPSAFTRVEKNNYEATGDFVEHSVLLGALSK</sequence>
<evidence type="ECO:0000313" key="3">
    <source>
        <dbReference type="Proteomes" id="UP000296049"/>
    </source>
</evidence>
<evidence type="ECO:0000313" key="2">
    <source>
        <dbReference type="EMBL" id="EOA97173.1"/>
    </source>
</evidence>
<feature type="region of interest" description="Disordered" evidence="1">
    <location>
        <begin position="130"/>
        <end position="149"/>
    </location>
</feature>